<dbReference type="EMBL" id="FXZG01000017">
    <property type="protein sequence ID" value="SMX93429.1"/>
    <property type="molecule type" value="Genomic_DNA"/>
</dbReference>
<evidence type="ECO:0000256" key="1">
    <source>
        <dbReference type="SAM" id="MobiDB-lite"/>
    </source>
</evidence>
<keyword evidence="9" id="KW-1185">Reference proteome</keyword>
<dbReference type="EMBL" id="FXYZ01000003">
    <property type="protein sequence ID" value="SMX72580.1"/>
    <property type="molecule type" value="Genomic_DNA"/>
</dbReference>
<evidence type="ECO:0000313" key="2">
    <source>
        <dbReference type="EMBL" id="SMX72580.1"/>
    </source>
</evidence>
<evidence type="ECO:0000313" key="8">
    <source>
        <dbReference type="Proteomes" id="UP000234327"/>
    </source>
</evidence>
<protein>
    <submittedName>
        <fullName evidence="2">Uncharacterized protein</fullName>
    </submittedName>
</protein>
<dbReference type="AlphaFoldDB" id="A0A2H1IBU0"/>
<dbReference type="EMBL" id="FXZI01000003">
    <property type="protein sequence ID" value="SMX81257.1"/>
    <property type="molecule type" value="Genomic_DNA"/>
</dbReference>
<gene>
    <name evidence="3" type="ORF">BAUR9175_01413</name>
    <name evidence="5" type="ORF">BAUR920_02694</name>
    <name evidence="2" type="ORF">BAURA63_01050</name>
    <name evidence="4" type="ORF">BAURA86_01165</name>
</gene>
<evidence type="ECO:0000313" key="3">
    <source>
        <dbReference type="EMBL" id="SMX75500.1"/>
    </source>
</evidence>
<evidence type="ECO:0000313" key="7">
    <source>
        <dbReference type="Proteomes" id="UP000234300"/>
    </source>
</evidence>
<name>A0A2H1IBU0_BREAU</name>
<evidence type="ECO:0000313" key="5">
    <source>
        <dbReference type="EMBL" id="SMX93429.1"/>
    </source>
</evidence>
<feature type="region of interest" description="Disordered" evidence="1">
    <location>
        <begin position="1"/>
        <end position="22"/>
    </location>
</feature>
<dbReference type="EMBL" id="FXZB01000008">
    <property type="protein sequence ID" value="SMX75500.1"/>
    <property type="molecule type" value="Genomic_DNA"/>
</dbReference>
<organism evidence="2 8">
    <name type="scientific">Brevibacterium aurantiacum</name>
    <dbReference type="NCBI Taxonomy" id="273384"/>
    <lineage>
        <taxon>Bacteria</taxon>
        <taxon>Bacillati</taxon>
        <taxon>Actinomycetota</taxon>
        <taxon>Actinomycetes</taxon>
        <taxon>Micrococcales</taxon>
        <taxon>Brevibacteriaceae</taxon>
        <taxon>Brevibacterium</taxon>
    </lineage>
</organism>
<evidence type="ECO:0000313" key="6">
    <source>
        <dbReference type="Proteomes" id="UP000234289"/>
    </source>
</evidence>
<dbReference type="Proteomes" id="UP000234525">
    <property type="component" value="Unassembled WGS sequence"/>
</dbReference>
<reference evidence="7 8" key="2">
    <citation type="submission" date="2017-03" db="EMBL/GenBank/DDBJ databases">
        <authorList>
            <person name="Afonso C.L."/>
            <person name="Miller P.J."/>
            <person name="Scott M.A."/>
            <person name="Spackman E."/>
            <person name="Goraichik I."/>
            <person name="Dimitrov K.M."/>
            <person name="Suarez D.L."/>
            <person name="Swayne D.E."/>
        </authorList>
    </citation>
    <scope>NUCLEOTIDE SEQUENCE [LARGE SCALE GENOMIC DNA]</scope>
    <source>
        <strain evidence="2">6</strain>
        <strain evidence="8">6(3)</strain>
        <strain evidence="4">8</strain>
        <strain evidence="7">8(6)</strain>
        <strain evidence="3">ATCC 9175</strain>
        <strain evidence="5">CNRZ 920</strain>
    </source>
</reference>
<accession>A0A2H1IBU0</accession>
<dbReference type="Proteomes" id="UP000234289">
    <property type="component" value="Unassembled WGS sequence"/>
</dbReference>
<dbReference type="Proteomes" id="UP000234327">
    <property type="component" value="Unassembled WGS sequence"/>
</dbReference>
<reference evidence="6 9" key="1">
    <citation type="submission" date="2017-03" db="EMBL/GenBank/DDBJ databases">
        <authorList>
            <person name="Monnet C."/>
        </authorList>
    </citation>
    <scope>NUCLEOTIDE SEQUENCE [LARGE SCALE GENOMIC DNA]</scope>
    <source>
        <strain evidence="9">ATCC 9175</strain>
        <strain evidence="6">CNRZ 920</strain>
    </source>
</reference>
<evidence type="ECO:0000313" key="4">
    <source>
        <dbReference type="EMBL" id="SMX81257.1"/>
    </source>
</evidence>
<evidence type="ECO:0000313" key="9">
    <source>
        <dbReference type="Proteomes" id="UP000234525"/>
    </source>
</evidence>
<proteinExistence type="predicted"/>
<dbReference type="Proteomes" id="UP000234300">
    <property type="component" value="Unassembled WGS sequence"/>
</dbReference>
<sequence length="140" mass="15055">MKSYKPTAGTGPTSGTRVHPDYHGLMSTAEADLETEVRRLRIRIIGLNPRQLAEAGPNSPATDAGTMSRRGTITEALAQFSAIGSDGRSVPDLGDQSLADQVVVLIEDGMASTKALPEESRQERLEALLETAIRLRRELA</sequence>